<comment type="similarity">
    <text evidence="2 9">Belongs to the binding-protein-dependent transport system permease family. CysTW subfamily.</text>
</comment>
<dbReference type="PANTHER" id="PTHR43470:SF6">
    <property type="entry name" value="PHOSPHATE TRANSPORT SYSTEM PERMEASE PROTEIN PSTA"/>
    <property type="match status" value="1"/>
</dbReference>
<evidence type="ECO:0000256" key="8">
    <source>
        <dbReference type="ARBA" id="ARBA00023136"/>
    </source>
</evidence>
<feature type="transmembrane region" description="Helical" evidence="9">
    <location>
        <begin position="326"/>
        <end position="355"/>
    </location>
</feature>
<keyword evidence="7 9" id="KW-1133">Transmembrane helix</keyword>
<dbReference type="SUPFAM" id="SSF161098">
    <property type="entry name" value="MetI-like"/>
    <property type="match status" value="1"/>
</dbReference>
<evidence type="ECO:0000256" key="9">
    <source>
        <dbReference type="RuleBase" id="RU363043"/>
    </source>
</evidence>
<name>A0A2J6WPF5_9BACT</name>
<evidence type="ECO:0000259" key="11">
    <source>
        <dbReference type="PROSITE" id="PS50928"/>
    </source>
</evidence>
<proteinExistence type="inferred from homology"/>
<dbReference type="GO" id="GO:0005315">
    <property type="term" value="F:phosphate transmembrane transporter activity"/>
    <property type="evidence" value="ECO:0007669"/>
    <property type="project" value="InterPro"/>
</dbReference>
<accession>A0A2J6WPF5</accession>
<feature type="transmembrane region" description="Helical" evidence="9">
    <location>
        <begin position="367"/>
        <end position="393"/>
    </location>
</feature>
<organism evidence="12 13">
    <name type="scientific">Calditerrivibrio nitroreducens</name>
    <dbReference type="NCBI Taxonomy" id="477976"/>
    <lineage>
        <taxon>Bacteria</taxon>
        <taxon>Pseudomonadati</taxon>
        <taxon>Deferribacterota</taxon>
        <taxon>Deferribacteres</taxon>
        <taxon>Deferribacterales</taxon>
        <taxon>Calditerrivibrionaceae</taxon>
    </lineage>
</organism>
<sequence>MNKFARKNFKIFFKSKGEPMLWLTGGGLVISLLMITLLLLLVLKNGMGNYWPGGIVYFKLKNGEAIMGEITKTEYYKLPDDKINTLNDEDKKRVLKNNGKEKRFLVRVGNFELSNKHFEWVSLHEISKQDYPAEAIVLERLEWGRFYGFPKEFIVDGRPVASDLKGILKNYDRYHNDVRKLWRKKVSIEKGEIGKLNHKIEKERLKLKEAKLELEKAYLSKNNEKINEAERRYKKISLEFEEFNKLTKNEYDKLINEINKLKANYEKYGIKFLTADGKEKEVKLYEIVRGYTANTLSFGNKMGIYLNRWIEFLTDEPREANSEGGVFPAIFGTVVMTVLMSLFVVPFGVVAAIYMKEYAKSGKIISILRIAINNLAGVPSIVYGVFGLGFFAYTLGASIDQLFYAAKLPNPTFGTGGILWSSLTLALLTLPVVIVSTEEAINAVPNSLREGSYACGATKWQTVRHIVLPRAMPGIMTGFILAMSRGAGEVAPLMLVGAVKLAPEMPVDSIYPFVHLERSFMHLGFHIYDLGFQSQNSDAAIPMVYTTTLLLIGIVVLLNVVAIYIRNRLRKKFIGSVF</sequence>
<dbReference type="Pfam" id="PF00528">
    <property type="entry name" value="BPD_transp_1"/>
    <property type="match status" value="1"/>
</dbReference>
<dbReference type="PANTHER" id="PTHR43470">
    <property type="entry name" value="PHOSPHATE TRANSPORT SYSTEM PERMEASE PROTEIN PSTA-RELATED"/>
    <property type="match status" value="1"/>
</dbReference>
<evidence type="ECO:0000313" key="12">
    <source>
        <dbReference type="EMBL" id="PMP72129.1"/>
    </source>
</evidence>
<keyword evidence="4" id="KW-0813">Transport</keyword>
<feature type="transmembrane region" description="Helical" evidence="9">
    <location>
        <begin position="543"/>
        <end position="565"/>
    </location>
</feature>
<feature type="coiled-coil region" evidence="10">
    <location>
        <begin position="193"/>
        <end position="271"/>
    </location>
</feature>
<gene>
    <name evidence="12" type="primary">pstA</name>
    <name evidence="12" type="ORF">C0187_02450</name>
</gene>
<keyword evidence="8 9" id="KW-0472">Membrane</keyword>
<reference evidence="12 13" key="1">
    <citation type="submission" date="2018-01" db="EMBL/GenBank/DDBJ databases">
        <title>Metagenomic assembled genomes from two thermal pools in the Uzon Caldera, Kamchatka, Russia.</title>
        <authorList>
            <person name="Wilkins L."/>
            <person name="Ettinger C."/>
        </authorList>
    </citation>
    <scope>NUCLEOTIDE SEQUENCE [LARGE SCALE GENOMIC DNA]</scope>
    <source>
        <strain evidence="12">ZAV-05</strain>
    </source>
</reference>
<keyword evidence="5 9" id="KW-1003">Cell membrane</keyword>
<evidence type="ECO:0000256" key="6">
    <source>
        <dbReference type="ARBA" id="ARBA00022692"/>
    </source>
</evidence>
<keyword evidence="6 9" id="KW-0812">Transmembrane</keyword>
<dbReference type="Gene3D" id="1.10.3720.10">
    <property type="entry name" value="MetI-like"/>
    <property type="match status" value="1"/>
</dbReference>
<feature type="transmembrane region" description="Helical" evidence="9">
    <location>
        <begin position="413"/>
        <end position="435"/>
    </location>
</feature>
<evidence type="ECO:0000313" key="13">
    <source>
        <dbReference type="Proteomes" id="UP000242881"/>
    </source>
</evidence>
<dbReference type="InterPro" id="IPR000515">
    <property type="entry name" value="MetI-like"/>
</dbReference>
<feature type="transmembrane region" description="Helical" evidence="9">
    <location>
        <begin position="21"/>
        <end position="43"/>
    </location>
</feature>
<evidence type="ECO:0000256" key="2">
    <source>
        <dbReference type="ARBA" id="ARBA00007069"/>
    </source>
</evidence>
<dbReference type="InterPro" id="IPR005672">
    <property type="entry name" value="Phosphate_PstA"/>
</dbReference>
<dbReference type="CDD" id="cd06261">
    <property type="entry name" value="TM_PBP2"/>
    <property type="match status" value="1"/>
</dbReference>
<protein>
    <recommendedName>
        <fullName evidence="3 9">Phosphate transport system permease protein PstA</fullName>
    </recommendedName>
</protein>
<dbReference type="NCBIfam" id="TIGR00974">
    <property type="entry name" value="3a0107s02c"/>
    <property type="match status" value="1"/>
</dbReference>
<dbReference type="InterPro" id="IPR035906">
    <property type="entry name" value="MetI-like_sf"/>
</dbReference>
<dbReference type="GO" id="GO:0035435">
    <property type="term" value="P:phosphate ion transmembrane transport"/>
    <property type="evidence" value="ECO:0007669"/>
    <property type="project" value="InterPro"/>
</dbReference>
<feature type="transmembrane region" description="Helical" evidence="9">
    <location>
        <begin position="474"/>
        <end position="499"/>
    </location>
</feature>
<dbReference type="Proteomes" id="UP000242881">
    <property type="component" value="Unassembled WGS sequence"/>
</dbReference>
<comment type="subcellular location">
    <subcellularLocation>
        <location evidence="1 9">Cell membrane</location>
        <topology evidence="1 9">Multi-pass membrane protein</topology>
    </subcellularLocation>
</comment>
<dbReference type="EMBL" id="PNIN01000027">
    <property type="protein sequence ID" value="PMP72129.1"/>
    <property type="molecule type" value="Genomic_DNA"/>
</dbReference>
<comment type="caution">
    <text evidence="12">The sequence shown here is derived from an EMBL/GenBank/DDBJ whole genome shotgun (WGS) entry which is preliminary data.</text>
</comment>
<evidence type="ECO:0000256" key="1">
    <source>
        <dbReference type="ARBA" id="ARBA00004651"/>
    </source>
</evidence>
<dbReference type="PROSITE" id="PS50928">
    <property type="entry name" value="ABC_TM1"/>
    <property type="match status" value="1"/>
</dbReference>
<evidence type="ECO:0000256" key="5">
    <source>
        <dbReference type="ARBA" id="ARBA00022475"/>
    </source>
</evidence>
<feature type="domain" description="ABC transmembrane type-1" evidence="11">
    <location>
        <begin position="330"/>
        <end position="562"/>
    </location>
</feature>
<evidence type="ECO:0000256" key="4">
    <source>
        <dbReference type="ARBA" id="ARBA00022448"/>
    </source>
</evidence>
<evidence type="ECO:0000256" key="7">
    <source>
        <dbReference type="ARBA" id="ARBA00022989"/>
    </source>
</evidence>
<evidence type="ECO:0000256" key="10">
    <source>
        <dbReference type="SAM" id="Coils"/>
    </source>
</evidence>
<dbReference type="AlphaFoldDB" id="A0A2J6WPF5"/>
<keyword evidence="10" id="KW-0175">Coiled coil</keyword>
<dbReference type="GO" id="GO:0005886">
    <property type="term" value="C:plasma membrane"/>
    <property type="evidence" value="ECO:0007669"/>
    <property type="project" value="UniProtKB-SubCell"/>
</dbReference>
<evidence type="ECO:0000256" key="3">
    <source>
        <dbReference type="ARBA" id="ARBA00016864"/>
    </source>
</evidence>